<organism evidence="2 3">
    <name type="scientific">Chionoecetes opilio</name>
    <name type="common">Atlantic snow crab</name>
    <name type="synonym">Cancer opilio</name>
    <dbReference type="NCBI Taxonomy" id="41210"/>
    <lineage>
        <taxon>Eukaryota</taxon>
        <taxon>Metazoa</taxon>
        <taxon>Ecdysozoa</taxon>
        <taxon>Arthropoda</taxon>
        <taxon>Crustacea</taxon>
        <taxon>Multicrustacea</taxon>
        <taxon>Malacostraca</taxon>
        <taxon>Eumalacostraca</taxon>
        <taxon>Eucarida</taxon>
        <taxon>Decapoda</taxon>
        <taxon>Pleocyemata</taxon>
        <taxon>Brachyura</taxon>
        <taxon>Eubrachyura</taxon>
        <taxon>Majoidea</taxon>
        <taxon>Majidae</taxon>
        <taxon>Chionoecetes</taxon>
    </lineage>
</organism>
<dbReference type="Proteomes" id="UP000770661">
    <property type="component" value="Unassembled WGS sequence"/>
</dbReference>
<proteinExistence type="predicted"/>
<reference evidence="2" key="1">
    <citation type="submission" date="2020-07" db="EMBL/GenBank/DDBJ databases">
        <title>The High-quality genome of the commercially important snow crab, Chionoecetes opilio.</title>
        <authorList>
            <person name="Jeong J.-H."/>
            <person name="Ryu S."/>
        </authorList>
    </citation>
    <scope>NUCLEOTIDE SEQUENCE</scope>
    <source>
        <strain evidence="2">MADBK_172401_WGS</strain>
        <tissue evidence="2">Digestive gland</tissue>
    </source>
</reference>
<name>A0A8J5CN77_CHIOP</name>
<evidence type="ECO:0000313" key="3">
    <source>
        <dbReference type="Proteomes" id="UP000770661"/>
    </source>
</evidence>
<sequence>MRQKVDYYSSRDWLFHHLRGRHHVFCPQGDGNWPLQGTTQVTCDCSGRQTPFPRIDDLSKRAWGAPFSNPGKFFDRARGHTAIKRAQRPPSPTHGDYLGHGVGQGQVRPKGPTLRPWSTLPYYSGGPTALSGYGGLLPGFCPKFRGGGVPLPPGLTSGL</sequence>
<comment type="caution">
    <text evidence="2">The sequence shown here is derived from an EMBL/GenBank/DDBJ whole genome shotgun (WGS) entry which is preliminary data.</text>
</comment>
<protein>
    <submittedName>
        <fullName evidence="2">Uncharacterized protein</fullName>
    </submittedName>
</protein>
<accession>A0A8J5CN77</accession>
<evidence type="ECO:0000256" key="1">
    <source>
        <dbReference type="SAM" id="MobiDB-lite"/>
    </source>
</evidence>
<evidence type="ECO:0000313" key="2">
    <source>
        <dbReference type="EMBL" id="KAG0716205.1"/>
    </source>
</evidence>
<dbReference type="EMBL" id="JACEEZ010019038">
    <property type="protein sequence ID" value="KAG0716205.1"/>
    <property type="molecule type" value="Genomic_DNA"/>
</dbReference>
<gene>
    <name evidence="2" type="ORF">GWK47_010251</name>
</gene>
<feature type="region of interest" description="Disordered" evidence="1">
    <location>
        <begin position="85"/>
        <end position="113"/>
    </location>
</feature>
<keyword evidence="3" id="KW-1185">Reference proteome</keyword>
<dbReference type="AlphaFoldDB" id="A0A8J5CN77"/>